<organism evidence="1">
    <name type="scientific">marine sediment metagenome</name>
    <dbReference type="NCBI Taxonomy" id="412755"/>
    <lineage>
        <taxon>unclassified sequences</taxon>
        <taxon>metagenomes</taxon>
        <taxon>ecological metagenomes</taxon>
    </lineage>
</organism>
<accession>A0A0F9MWV3</accession>
<comment type="caution">
    <text evidence="1">The sequence shown here is derived from an EMBL/GenBank/DDBJ whole genome shotgun (WGS) entry which is preliminary data.</text>
</comment>
<protein>
    <submittedName>
        <fullName evidence="1">Uncharacterized protein</fullName>
    </submittedName>
</protein>
<gene>
    <name evidence="1" type="ORF">LCGC14_1332950</name>
</gene>
<dbReference type="EMBL" id="LAZR01008074">
    <property type="protein sequence ID" value="KKM81125.1"/>
    <property type="molecule type" value="Genomic_DNA"/>
</dbReference>
<proteinExistence type="predicted"/>
<evidence type="ECO:0000313" key="1">
    <source>
        <dbReference type="EMBL" id="KKM81125.1"/>
    </source>
</evidence>
<sequence length="173" mass="18503">MKFLLAMVKDGNPITRIDFGGDIGEKWATTTQAVVDFAKTGLKSRSKDGSYAGDEVTVEHTVTNGKYNVTKITKVGTGGSPTPAGAGKPTCSDCGIEVKDAKYKKCFKCNEKNPAPRASKSANGNFRTPEQITKDEVGSMTARTMAGLTGVIDPNNVTAIIRTVYQTYKDLVK</sequence>
<name>A0A0F9MWV3_9ZZZZ</name>
<reference evidence="1" key="1">
    <citation type="journal article" date="2015" name="Nature">
        <title>Complex archaea that bridge the gap between prokaryotes and eukaryotes.</title>
        <authorList>
            <person name="Spang A."/>
            <person name="Saw J.H."/>
            <person name="Jorgensen S.L."/>
            <person name="Zaremba-Niedzwiedzka K."/>
            <person name="Martijn J."/>
            <person name="Lind A.E."/>
            <person name="van Eijk R."/>
            <person name="Schleper C."/>
            <person name="Guy L."/>
            <person name="Ettema T.J."/>
        </authorList>
    </citation>
    <scope>NUCLEOTIDE SEQUENCE</scope>
</reference>
<dbReference type="AlphaFoldDB" id="A0A0F9MWV3"/>